<keyword evidence="2" id="KW-1185">Reference proteome</keyword>
<evidence type="ECO:0000313" key="1">
    <source>
        <dbReference type="EMBL" id="NML57162.1"/>
    </source>
</evidence>
<dbReference type="AlphaFoldDB" id="A0A7Y0FIF9"/>
<evidence type="ECO:0008006" key="3">
    <source>
        <dbReference type="Google" id="ProtNLM"/>
    </source>
</evidence>
<gene>
    <name evidence="1" type="ORF">HHL20_07370</name>
</gene>
<comment type="caution">
    <text evidence="1">The sequence shown here is derived from an EMBL/GenBank/DDBJ whole genome shotgun (WGS) entry which is preliminary data.</text>
</comment>
<dbReference type="RefSeq" id="WP_169230507.1">
    <property type="nucleotide sequence ID" value="NZ_JABBGF010000001.1"/>
</dbReference>
<reference evidence="1 2" key="1">
    <citation type="submission" date="2020-04" db="EMBL/GenBank/DDBJ databases">
        <title>Chryseobacterium sp. RJ-7-14 sp. nov., isolated from Jeju soil.</title>
        <authorList>
            <person name="Dahal R.H."/>
            <person name="Chaudhary D.K."/>
        </authorList>
    </citation>
    <scope>NUCLEOTIDE SEQUENCE [LARGE SCALE GENOMIC DNA]</scope>
    <source>
        <strain evidence="1 2">RJ-7-14</strain>
    </source>
</reference>
<dbReference type="Proteomes" id="UP000552615">
    <property type="component" value="Unassembled WGS sequence"/>
</dbReference>
<accession>A0A7Y0FIF9</accession>
<sequence length="171" mass="20087">MKKLLITVALSVSAIFYSQKKDSLQFSLPEKYNLHLEEKQENDQMIMMEYIPKGQNWDNYDIIVTKIVSKNLAKIPLQTFFDNNKKLLQSKTKNLRIKELSRNKNGEREYILFTAEADSYVDSQTTESQIQYYTKGENDVFMCIAAIKEKNLPKELVEEWSKVFLQSQIIK</sequence>
<name>A0A7Y0FIF9_9FLAO</name>
<protein>
    <recommendedName>
        <fullName evidence="3">PsbP C-terminal domain-containing protein</fullName>
    </recommendedName>
</protein>
<evidence type="ECO:0000313" key="2">
    <source>
        <dbReference type="Proteomes" id="UP000552615"/>
    </source>
</evidence>
<dbReference type="EMBL" id="JABBGF010000001">
    <property type="protein sequence ID" value="NML57162.1"/>
    <property type="molecule type" value="Genomic_DNA"/>
</dbReference>
<organism evidence="1 2">
    <name type="scientific">Chryseobacterium cheonjiense</name>
    <dbReference type="NCBI Taxonomy" id="2728845"/>
    <lineage>
        <taxon>Bacteria</taxon>
        <taxon>Pseudomonadati</taxon>
        <taxon>Bacteroidota</taxon>
        <taxon>Flavobacteriia</taxon>
        <taxon>Flavobacteriales</taxon>
        <taxon>Weeksellaceae</taxon>
        <taxon>Chryseobacterium group</taxon>
        <taxon>Chryseobacterium</taxon>
    </lineage>
</organism>
<proteinExistence type="predicted"/>